<evidence type="ECO:0000259" key="5">
    <source>
        <dbReference type="PROSITE" id="PS50212"/>
    </source>
</evidence>
<dbReference type="InterPro" id="IPR000651">
    <property type="entry name" value="Ras-like_Gua-exchang_fac_N"/>
</dbReference>
<dbReference type="SMART" id="SM00147">
    <property type="entry name" value="RasGEF"/>
    <property type="match status" value="1"/>
</dbReference>
<dbReference type="Gene3D" id="1.20.870.10">
    <property type="entry name" value="Son of sevenless (SoS) protein Chain: S domain 1"/>
    <property type="match status" value="1"/>
</dbReference>
<proteinExistence type="predicted"/>
<feature type="region of interest" description="Disordered" evidence="3">
    <location>
        <begin position="667"/>
        <end position="735"/>
    </location>
</feature>
<feature type="domain" description="Ras-GEF" evidence="4">
    <location>
        <begin position="1585"/>
        <end position="1828"/>
    </location>
</feature>
<protein>
    <submittedName>
        <fullName evidence="6">RasGEF domain-containing protein</fullName>
    </submittedName>
</protein>
<organism evidence="6 7">
    <name type="scientific">Colletotrichum plurivorum</name>
    <dbReference type="NCBI Taxonomy" id="2175906"/>
    <lineage>
        <taxon>Eukaryota</taxon>
        <taxon>Fungi</taxon>
        <taxon>Dikarya</taxon>
        <taxon>Ascomycota</taxon>
        <taxon>Pezizomycotina</taxon>
        <taxon>Sordariomycetes</taxon>
        <taxon>Hypocreomycetidae</taxon>
        <taxon>Glomerellales</taxon>
        <taxon>Glomerellaceae</taxon>
        <taxon>Colletotrichum</taxon>
        <taxon>Colletotrichum orchidearum species complex</taxon>
    </lineage>
</organism>
<evidence type="ECO:0000313" key="6">
    <source>
        <dbReference type="EMBL" id="KAF6828786.1"/>
    </source>
</evidence>
<feature type="region of interest" description="Disordered" evidence="3">
    <location>
        <begin position="196"/>
        <end position="270"/>
    </location>
</feature>
<feature type="compositionally biased region" description="Low complexity" evidence="3">
    <location>
        <begin position="206"/>
        <end position="217"/>
    </location>
</feature>
<feature type="region of interest" description="Disordered" evidence="3">
    <location>
        <begin position="1"/>
        <end position="133"/>
    </location>
</feature>
<dbReference type="Pfam" id="PF00617">
    <property type="entry name" value="RasGEF"/>
    <property type="match status" value="1"/>
</dbReference>
<feature type="region of interest" description="Disordered" evidence="3">
    <location>
        <begin position="1527"/>
        <end position="1568"/>
    </location>
</feature>
<dbReference type="EMBL" id="WIGO01000117">
    <property type="protein sequence ID" value="KAF6828786.1"/>
    <property type="molecule type" value="Genomic_DNA"/>
</dbReference>
<dbReference type="CDD" id="cd06224">
    <property type="entry name" value="REM"/>
    <property type="match status" value="1"/>
</dbReference>
<dbReference type="InterPro" id="IPR023578">
    <property type="entry name" value="Ras_GEF_dom_sf"/>
</dbReference>
<feature type="region of interest" description="Disordered" evidence="3">
    <location>
        <begin position="1101"/>
        <end position="1120"/>
    </location>
</feature>
<evidence type="ECO:0000256" key="2">
    <source>
        <dbReference type="PROSITE-ProRule" id="PRU00168"/>
    </source>
</evidence>
<feature type="compositionally biased region" description="Basic and acidic residues" evidence="3">
    <location>
        <begin position="638"/>
        <end position="649"/>
    </location>
</feature>
<dbReference type="PROSITE" id="PS50009">
    <property type="entry name" value="RASGEF_CAT"/>
    <property type="match status" value="1"/>
</dbReference>
<dbReference type="InterPro" id="IPR008937">
    <property type="entry name" value="Ras-like_GEF"/>
</dbReference>
<feature type="domain" description="N-terminal Ras-GEF" evidence="5">
    <location>
        <begin position="421"/>
        <end position="545"/>
    </location>
</feature>
<evidence type="ECO:0000313" key="7">
    <source>
        <dbReference type="Proteomes" id="UP000654918"/>
    </source>
</evidence>
<dbReference type="GO" id="GO:0005085">
    <property type="term" value="F:guanyl-nucleotide exchange factor activity"/>
    <property type="evidence" value="ECO:0007669"/>
    <property type="project" value="UniProtKB-KW"/>
</dbReference>
<feature type="region of interest" description="Disordered" evidence="3">
    <location>
        <begin position="1267"/>
        <end position="1501"/>
    </location>
</feature>
<feature type="compositionally biased region" description="Low complexity" evidence="3">
    <location>
        <begin position="327"/>
        <end position="338"/>
    </location>
</feature>
<accession>A0A8H6KD19</accession>
<dbReference type="PANTHER" id="PTHR23113:SF363">
    <property type="entry name" value="PROTEIN SON OF SEVENLESS"/>
    <property type="match status" value="1"/>
</dbReference>
<dbReference type="PROSITE" id="PS50212">
    <property type="entry name" value="RASGEF_NTER"/>
    <property type="match status" value="1"/>
</dbReference>
<feature type="compositionally biased region" description="Acidic residues" evidence="3">
    <location>
        <begin position="1431"/>
        <end position="1443"/>
    </location>
</feature>
<feature type="compositionally biased region" description="Basic and acidic residues" evidence="3">
    <location>
        <begin position="1405"/>
        <end position="1417"/>
    </location>
</feature>
<feature type="compositionally biased region" description="Basic and acidic residues" evidence="3">
    <location>
        <begin position="726"/>
        <end position="735"/>
    </location>
</feature>
<dbReference type="SMART" id="SM00229">
    <property type="entry name" value="RasGEFN"/>
    <property type="match status" value="1"/>
</dbReference>
<feature type="region of interest" description="Disordered" evidence="3">
    <location>
        <begin position="814"/>
        <end position="833"/>
    </location>
</feature>
<comment type="caution">
    <text evidence="6">The sequence shown here is derived from an EMBL/GenBank/DDBJ whole genome shotgun (WGS) entry which is preliminary data.</text>
</comment>
<feature type="region of interest" description="Disordered" evidence="3">
    <location>
        <begin position="317"/>
        <end position="344"/>
    </location>
</feature>
<dbReference type="InterPro" id="IPR036964">
    <property type="entry name" value="RASGEF_cat_dom_sf"/>
</dbReference>
<feature type="compositionally biased region" description="Basic residues" evidence="3">
    <location>
        <begin position="707"/>
        <end position="720"/>
    </location>
</feature>
<dbReference type="Proteomes" id="UP000654918">
    <property type="component" value="Unassembled WGS sequence"/>
</dbReference>
<feature type="compositionally biased region" description="Pro residues" evidence="3">
    <location>
        <begin position="984"/>
        <end position="993"/>
    </location>
</feature>
<feature type="region of interest" description="Disordered" evidence="3">
    <location>
        <begin position="626"/>
        <end position="654"/>
    </location>
</feature>
<dbReference type="GO" id="GO:0007265">
    <property type="term" value="P:Ras protein signal transduction"/>
    <property type="evidence" value="ECO:0007669"/>
    <property type="project" value="TreeGrafter"/>
</dbReference>
<evidence type="ECO:0000256" key="1">
    <source>
        <dbReference type="ARBA" id="ARBA00022658"/>
    </source>
</evidence>
<evidence type="ECO:0000256" key="3">
    <source>
        <dbReference type="SAM" id="MobiDB-lite"/>
    </source>
</evidence>
<reference evidence="6" key="1">
    <citation type="journal article" date="2020" name="Phytopathology">
        <title>Genome Sequence Resources of Colletotrichum truncatum, C. plurivorum, C. musicola, and C. sojae: Four Species Pathogenic to Soybean (Glycine max).</title>
        <authorList>
            <person name="Rogerio F."/>
            <person name="Boufleur T.R."/>
            <person name="Ciampi-Guillardi M."/>
            <person name="Sukno S.A."/>
            <person name="Thon M.R."/>
            <person name="Massola Junior N.S."/>
            <person name="Baroncelli R."/>
        </authorList>
    </citation>
    <scope>NUCLEOTIDE SEQUENCE</scope>
    <source>
        <strain evidence="6">LFN00145</strain>
    </source>
</reference>
<dbReference type="PANTHER" id="PTHR23113">
    <property type="entry name" value="GUANINE NUCLEOTIDE EXCHANGE FACTOR"/>
    <property type="match status" value="1"/>
</dbReference>
<feature type="compositionally biased region" description="Low complexity" evidence="3">
    <location>
        <begin position="1457"/>
        <end position="1467"/>
    </location>
</feature>
<feature type="compositionally biased region" description="Polar residues" evidence="3">
    <location>
        <begin position="1364"/>
        <end position="1376"/>
    </location>
</feature>
<feature type="compositionally biased region" description="Low complexity" evidence="3">
    <location>
        <begin position="18"/>
        <end position="29"/>
    </location>
</feature>
<dbReference type="Gene3D" id="1.10.840.10">
    <property type="entry name" value="Ras guanine-nucleotide exchange factors catalytic domain"/>
    <property type="match status" value="1"/>
</dbReference>
<dbReference type="SUPFAM" id="SSF48366">
    <property type="entry name" value="Ras GEF"/>
    <property type="match status" value="1"/>
</dbReference>
<sequence length="1832" mass="201669">MEATEPLSSPDGRGFSVRSPRSPQSPRSPRSSHRDQPPRSPLSQRGPAARDSRFAKSPRSASGGKEGSGTTTGGKWSSKMRLPGPSTKPLVPVTEKKSEEWNQLPTRRTRADSSADDNKFDITPDGGSAGREGRQFTVANVGNNGRIYLRPTVRPANQRYPQPNFVFPITPPGTAGLDALTEKQKQQDATNLHLSQWTATPPTPATPATAASPPTASNNNRYFPNHAPRPSQHRRAHSDSTAHDGATSRNSEAEGFKIVISKPGDEKRSKTMEDLDAAHIPLLDIEIPTWKLGNPRFTARGTPFFRGSSYAPTEEFPRSSNVSFLHGTPTGATGALTPRIPESMMGRKPSPISIPQIRLPPLDFELTGPAATLSPGPMATPRMPLRSTYLSTRTVIEPAMFDALTFKPTCDDRSIVRYSPSTGAVTAASPPRLVAEITSPSFLDYELISDFFLTYRAFLEPSDLLRMLLARLRWALGRNDEIGMVVRVRTFVAMRHWILNYFMDDFVVEYALRVTFCNLLNDMVTELSTDPRGRKVQLKILAELKKCWRRVCAQFWDGPEFEPSLGPSVPIAPGGIAGHRNASLDPSFWERDDAAPQLESLFAPIIEDKEQTSFYADVSRAGHVEDYQPVVERPSTPENHHAKDLERRQAASPTSIASVDIVSCSFPGKTPRTGQQSGNSLGAHPVAPSSSVYSSAGPIATTPRALVGKRVRPNQGHKRNGSLTDSLREKEHEKSNFQDNDFLLSLPFAGSLVRGNLMPPGQPYVEIMSPSLTGEFQRHTTVFQVPPEQRSASAMSGQGMRKLIGSVRRALSTRGQGVSPTQGNFINISPLGPRGATTNRLPGTAIVPQARPQLNGVRPPVRIDLLGAEIVEDFKKAVREDAAAEAALDAERRGFPNLSDVLHSALPEGTLDYSTAHLVSPCDSIPENDTLRPVSDMAITTGSKSIVIVDDTVPFSLPAMHGALPASDSVEAFAETFLPSGADPTPPNTPPGHPMGTPRRSSYLLNQHVMRPSLSVDPLPPFVPDLATLGHDRSPRPSLDTNHPVPDLSEAKTRRPTLTRSAKRHVRQKSSRSLDSAAIPRRATSFSSALNRRSTVKSFDATTYTENSVSDEDEPSPVPEPLRILRRRPGGNLRAANNNGDFDALPLRKSRSAGSLTTYSDSLRSSYLQSPNNDTSAFVDVASSEFSHQNNPDTFSLGALAEPSAKRQISLFSTHSSKPIMRPSFEAEAQKLAQIPDDIDDDGGVESALLKLEGKYEKKTFKLSMEPTNTPLRMAFQGPQTKGEASEPESPKQERREHRHLHVLPGDAVMPQQHHEEAPGPRVSFLNPPQRPPTEAGSFLSDNSGGSYCSIPLLERDLTDDGQSKTSTREWTNMSVLQGPDDEISPAVTPRPYEGTVSYPSSYEFVRKTESMEKMKPGDVMPPSSEKSFLDDDSDDEDLDSDLSSELSAEIVDDDFAPQAQPQVQVAKSHRSASILEFDPRPLRESFISSSEGKDPPSPPMTLVQALRMSPEAAMVPELHEEQVYQQKPLPPTPDTTPTAANHPLESPDPTGTKEALRGQPKYPDEERESSLRFSVHLPFILAFDSEILAQQFILIEKDALNEIDWKELIEMGWKNATNNDSRSWVDFLRNTDAHGVEVVIARFNIMVKWACSEIVLTQNIEERARCIIKFIHIAAHCRRYRNFATMSQITIALTSVEVSRLSRTWAMVPSYDLKTLQELESLISPTRNFYNLRAEMEGGSDTGCIPFVGIYTHDLLFNAQRPSEIASSPTTAPLVNFERCRYSATIVKTLLRLLEASTLYDFQPVEGITERCLWMSALSDEEIRKHSHRLE</sequence>
<keyword evidence="1 2" id="KW-0344">Guanine-nucleotide releasing factor</keyword>
<feature type="compositionally biased region" description="Basic and acidic residues" evidence="3">
    <location>
        <begin position="109"/>
        <end position="122"/>
    </location>
</feature>
<name>A0A8H6KD19_9PEZI</name>
<dbReference type="InterPro" id="IPR001895">
    <property type="entry name" value="RASGEF_cat_dom"/>
</dbReference>
<gene>
    <name evidence="6" type="ORF">CPLU01_08337</name>
</gene>
<dbReference type="Pfam" id="PF00618">
    <property type="entry name" value="RasGEF_N"/>
    <property type="match status" value="1"/>
</dbReference>
<evidence type="ECO:0000259" key="4">
    <source>
        <dbReference type="PROSITE" id="PS50009"/>
    </source>
</evidence>
<feature type="region of interest" description="Disordered" evidence="3">
    <location>
        <begin position="1025"/>
        <end position="1082"/>
    </location>
</feature>
<keyword evidence="7" id="KW-1185">Reference proteome</keyword>
<feature type="compositionally biased region" description="Low complexity" evidence="3">
    <location>
        <begin position="685"/>
        <end position="696"/>
    </location>
</feature>
<feature type="region of interest" description="Disordered" evidence="3">
    <location>
        <begin position="979"/>
        <end position="1000"/>
    </location>
</feature>
<feature type="compositionally biased region" description="Polar residues" evidence="3">
    <location>
        <begin position="814"/>
        <end position="827"/>
    </location>
</feature>
<feature type="compositionally biased region" description="Basic and acidic residues" evidence="3">
    <location>
        <begin position="1354"/>
        <end position="1363"/>
    </location>
</feature>
<feature type="compositionally biased region" description="Basic residues" evidence="3">
    <location>
        <begin position="1054"/>
        <end position="1070"/>
    </location>
</feature>
<dbReference type="GO" id="GO:0005886">
    <property type="term" value="C:plasma membrane"/>
    <property type="evidence" value="ECO:0007669"/>
    <property type="project" value="TreeGrafter"/>
</dbReference>